<reference evidence="2 3" key="1">
    <citation type="submission" date="2019-05" db="EMBL/GenBank/DDBJ databases">
        <title>Mikania micrantha, genome provides insights into the molecular mechanism of rapid growth.</title>
        <authorList>
            <person name="Liu B."/>
        </authorList>
    </citation>
    <scope>NUCLEOTIDE SEQUENCE [LARGE SCALE GENOMIC DNA]</scope>
    <source>
        <strain evidence="2">NLD-2019</strain>
        <tissue evidence="2">Leaf</tissue>
    </source>
</reference>
<feature type="compositionally biased region" description="Basic and acidic residues" evidence="1">
    <location>
        <begin position="417"/>
        <end position="428"/>
    </location>
</feature>
<feature type="compositionally biased region" description="Low complexity" evidence="1">
    <location>
        <begin position="519"/>
        <end position="539"/>
    </location>
</feature>
<evidence type="ECO:0000256" key="1">
    <source>
        <dbReference type="SAM" id="MobiDB-lite"/>
    </source>
</evidence>
<proteinExistence type="predicted"/>
<evidence type="ECO:0000313" key="3">
    <source>
        <dbReference type="Proteomes" id="UP000326396"/>
    </source>
</evidence>
<organism evidence="2 3">
    <name type="scientific">Mikania micrantha</name>
    <name type="common">bitter vine</name>
    <dbReference type="NCBI Taxonomy" id="192012"/>
    <lineage>
        <taxon>Eukaryota</taxon>
        <taxon>Viridiplantae</taxon>
        <taxon>Streptophyta</taxon>
        <taxon>Embryophyta</taxon>
        <taxon>Tracheophyta</taxon>
        <taxon>Spermatophyta</taxon>
        <taxon>Magnoliopsida</taxon>
        <taxon>eudicotyledons</taxon>
        <taxon>Gunneridae</taxon>
        <taxon>Pentapetalae</taxon>
        <taxon>asterids</taxon>
        <taxon>campanulids</taxon>
        <taxon>Asterales</taxon>
        <taxon>Asteraceae</taxon>
        <taxon>Asteroideae</taxon>
        <taxon>Heliantheae alliance</taxon>
        <taxon>Eupatorieae</taxon>
        <taxon>Mikania</taxon>
    </lineage>
</organism>
<name>A0A5N6LVJ2_9ASTR</name>
<gene>
    <name evidence="2" type="ORF">E3N88_38109</name>
</gene>
<comment type="caution">
    <text evidence="2">The sequence shown here is derived from an EMBL/GenBank/DDBJ whole genome shotgun (WGS) entry which is preliminary data.</text>
</comment>
<dbReference type="EMBL" id="SZYD01000018">
    <property type="protein sequence ID" value="KAD2804732.1"/>
    <property type="molecule type" value="Genomic_DNA"/>
</dbReference>
<evidence type="ECO:0000313" key="2">
    <source>
        <dbReference type="EMBL" id="KAD2804732.1"/>
    </source>
</evidence>
<feature type="compositionally biased region" description="Basic and acidic residues" evidence="1">
    <location>
        <begin position="569"/>
        <end position="582"/>
    </location>
</feature>
<feature type="compositionally biased region" description="Low complexity" evidence="1">
    <location>
        <begin position="611"/>
        <end position="631"/>
    </location>
</feature>
<feature type="compositionally biased region" description="Basic and acidic residues" evidence="1">
    <location>
        <begin position="540"/>
        <end position="552"/>
    </location>
</feature>
<feature type="compositionally biased region" description="Basic and acidic residues" evidence="1">
    <location>
        <begin position="595"/>
        <end position="605"/>
    </location>
</feature>
<feature type="compositionally biased region" description="Basic residues" evidence="1">
    <location>
        <begin position="585"/>
        <end position="594"/>
    </location>
</feature>
<keyword evidence="3" id="KW-1185">Reference proteome</keyword>
<feature type="region of interest" description="Disordered" evidence="1">
    <location>
        <begin position="381"/>
        <end position="793"/>
    </location>
</feature>
<feature type="region of interest" description="Disordered" evidence="1">
    <location>
        <begin position="845"/>
        <end position="873"/>
    </location>
</feature>
<feature type="compositionally biased region" description="Basic and acidic residues" evidence="1">
    <location>
        <begin position="745"/>
        <end position="755"/>
    </location>
</feature>
<feature type="compositionally biased region" description="Low complexity" evidence="1">
    <location>
        <begin position="893"/>
        <end position="907"/>
    </location>
</feature>
<feature type="compositionally biased region" description="Basic and acidic residues" evidence="1">
    <location>
        <begin position="439"/>
        <end position="456"/>
    </location>
</feature>
<feature type="compositionally biased region" description="Low complexity" evidence="1">
    <location>
        <begin position="715"/>
        <end position="732"/>
    </location>
</feature>
<dbReference type="Proteomes" id="UP000326396">
    <property type="component" value="Linkage Group LG8"/>
</dbReference>
<protein>
    <submittedName>
        <fullName evidence="2">Uncharacterized protein</fullName>
    </submittedName>
</protein>
<accession>A0A5N6LVJ2</accession>
<dbReference type="OrthoDB" id="1729953at2759"/>
<feature type="compositionally biased region" description="Basic and acidic residues" evidence="1">
    <location>
        <begin position="640"/>
        <end position="661"/>
    </location>
</feature>
<feature type="compositionally biased region" description="Polar residues" evidence="1">
    <location>
        <begin position="457"/>
        <end position="493"/>
    </location>
</feature>
<dbReference type="AlphaFoldDB" id="A0A5N6LVJ2"/>
<feature type="region of interest" description="Disordered" evidence="1">
    <location>
        <begin position="893"/>
        <end position="917"/>
    </location>
</feature>
<feature type="region of interest" description="Disordered" evidence="1">
    <location>
        <begin position="78"/>
        <end position="98"/>
    </location>
</feature>
<sequence length="959" mass="107494">MMDPDNLRSDLLALRRLYGLLVNDEPYVGDADSKNLDDNTRRLLINLLDAAANKAFEAHVKILGTQFRETYSPWSMLQGQSRDGLNQQPLPQRNGATDGSYSSLQNFDLLTGQGIFSESTDQPELAGEPGVRLKRCRVCRKPKVKQLTKEISFGGSKAFPLINKLQNQNHKRSWEVQNDPNIIEGSAGSSNSPFLIDLTDQEDHISREASTKILQIESCISSLQVAAEHSSFLKNESDYEPKQTGYFFTDTNDPNSSTSQRIWKPRDMDHQWVDQATRSMNELAVQGPPMVPSSQIISQQLEESVVNRKEMFNLVQNQYDHIPDEAYNFFHSDGISSNLRKTPDNNHWNLSSQMNRQQLDQLQMAKKEAMRGSEMTEWWEPSVGYGRPTNEQPNEKEAMRSSEMPEWWDPVGYGRRPNKEQQKADFLGRKKPGKAYNDQMDHHSVKHKAVDPKRSDSAATQRLSDCPVSSSIYSGQRQSPISDSFSDSEGSLTQHREVYSGSSRRRAHEKSESQMNLVSSQDPSPSLSSSFESSGSISSDSKKGYKKGDSKEPKRKSKSNRNTVSNHDQSTERISSSKESSRSRTVPKKSSRKGNPKEPKEKTESKMNTVSNQYQSTNMSSSSNESSGSNSRIMVPKKGNSKEPKKKSESMMKTVSRRDQSPDMSNSSYESSSQEQSTSMSSSSYESSGSRMAVPKKGHQKETKLKSKSKMYTVSSQDQSSSTSSSSNESSGSGSGSGTIPNKGHQKEPKRKTESKMNPVSSPDQSPSMSSSSNESSGSGSWTQKGHQKEANTNQFGRLSKLKDKFAIIFQQHHYHHHHHHHDSKYKAINNKSLAIWKQAKKVIGQKTKRKKDEAHEDQASESKGLVHKSGVQKQKAQLQALVGGLLKKSHNSIKFSKSKSGGQKHSSGGKKAPKMQWWQMLRQQRKIKRLDKLRAQIDLKKLPLADELLVQSRRAGGV</sequence>
<feature type="compositionally biased region" description="Low complexity" evidence="1">
    <location>
        <begin position="664"/>
        <end position="690"/>
    </location>
</feature>
<feature type="compositionally biased region" description="Low complexity" evidence="1">
    <location>
        <begin position="761"/>
        <end position="781"/>
    </location>
</feature>
<feature type="compositionally biased region" description="Basic and acidic residues" evidence="1">
    <location>
        <begin position="851"/>
        <end position="861"/>
    </location>
</feature>